<dbReference type="InterPro" id="IPR011042">
    <property type="entry name" value="6-blade_b-propeller_TolB-like"/>
</dbReference>
<evidence type="ECO:0000313" key="4">
    <source>
        <dbReference type="EMBL" id="SDM87465.1"/>
    </source>
</evidence>
<gene>
    <name evidence="4" type="ORF">SAMN05660642_03518</name>
</gene>
<dbReference type="STRING" id="1137991.SAMN05660642_03518"/>
<dbReference type="PANTHER" id="PTHR36842:SF1">
    <property type="entry name" value="PROTEIN TOLB"/>
    <property type="match status" value="1"/>
</dbReference>
<keyword evidence="5" id="KW-1185">Reference proteome</keyword>
<evidence type="ECO:0000313" key="5">
    <source>
        <dbReference type="Proteomes" id="UP000198680"/>
    </source>
</evidence>
<evidence type="ECO:0000256" key="2">
    <source>
        <dbReference type="SAM" id="MobiDB-lite"/>
    </source>
</evidence>
<feature type="chain" id="PRO_5011432946" evidence="3">
    <location>
        <begin position="25"/>
        <end position="306"/>
    </location>
</feature>
<dbReference type="Pfam" id="PF07676">
    <property type="entry name" value="PD40"/>
    <property type="match status" value="5"/>
</dbReference>
<proteinExistence type="inferred from homology"/>
<comment type="similarity">
    <text evidence="1">Belongs to the TolB family.</text>
</comment>
<feature type="region of interest" description="Disordered" evidence="2">
    <location>
        <begin position="285"/>
        <end position="306"/>
    </location>
</feature>
<dbReference type="RefSeq" id="WP_091221282.1">
    <property type="nucleotide sequence ID" value="NZ_FNHE01000009.1"/>
</dbReference>
<evidence type="ECO:0000256" key="1">
    <source>
        <dbReference type="ARBA" id="ARBA00009820"/>
    </source>
</evidence>
<accession>A0A1G9WTG9</accession>
<reference evidence="5" key="1">
    <citation type="submission" date="2016-10" db="EMBL/GenBank/DDBJ databases">
        <authorList>
            <person name="Varghese N."/>
            <person name="Submissions S."/>
        </authorList>
    </citation>
    <scope>NUCLEOTIDE SEQUENCE [LARGE SCALE GENOMIC DNA]</scope>
    <source>
        <strain evidence="5">DSM 45419</strain>
    </source>
</reference>
<feature type="signal peptide" evidence="3">
    <location>
        <begin position="1"/>
        <end position="24"/>
    </location>
</feature>
<dbReference type="InterPro" id="IPR011659">
    <property type="entry name" value="WD40"/>
</dbReference>
<dbReference type="OrthoDB" id="9808778at2"/>
<dbReference type="PANTHER" id="PTHR36842">
    <property type="entry name" value="PROTEIN TOLB HOMOLOG"/>
    <property type="match status" value="1"/>
</dbReference>
<keyword evidence="3" id="KW-0732">Signal</keyword>
<protein>
    <submittedName>
        <fullName evidence="4">WD40-like Beta Propeller Repeat</fullName>
    </submittedName>
</protein>
<dbReference type="AlphaFoldDB" id="A0A1G9WTG9"/>
<sequence>MRRTAVLLVSTLGVVPLLAVPAQAGGRVLPYVFTSDRDGDTEIYRVRADGRVVQLTHDDVDDGDAVWSPDGRELAFVSGRDGDLEVFVMDADGSDVRQLTHNTAGPGSPAADHSPDWSPDGDALVFVSDRDDPEGDIYRMAADGTGVTRLTATPFVTDYSPSWSPDGRHIAFGSTLAGFDNAEVYRMRTDGSGLRRLTRTADGVFDDTPEYSPDGRTIVFSSNRGGADRDLYTMRADGGQVRELTGEDGVDEWFPTWTPDGRRVLYWSLTLDGTARDTAWIVDRAGRDPRPLTSGESNDSFPDARP</sequence>
<dbReference type="EMBL" id="FNHE01000009">
    <property type="protein sequence ID" value="SDM87465.1"/>
    <property type="molecule type" value="Genomic_DNA"/>
</dbReference>
<dbReference type="Gene3D" id="2.120.10.30">
    <property type="entry name" value="TolB, C-terminal domain"/>
    <property type="match status" value="3"/>
</dbReference>
<dbReference type="SUPFAM" id="SSF82171">
    <property type="entry name" value="DPP6 N-terminal domain-like"/>
    <property type="match status" value="1"/>
</dbReference>
<name>A0A1G9WTG9_9ACTN</name>
<dbReference type="Proteomes" id="UP000198680">
    <property type="component" value="Unassembled WGS sequence"/>
</dbReference>
<organism evidence="4 5">
    <name type="scientific">Geodermatophilus siccatus</name>
    <dbReference type="NCBI Taxonomy" id="1137991"/>
    <lineage>
        <taxon>Bacteria</taxon>
        <taxon>Bacillati</taxon>
        <taxon>Actinomycetota</taxon>
        <taxon>Actinomycetes</taxon>
        <taxon>Geodermatophilales</taxon>
        <taxon>Geodermatophilaceae</taxon>
        <taxon>Geodermatophilus</taxon>
    </lineage>
</organism>
<evidence type="ECO:0000256" key="3">
    <source>
        <dbReference type="SAM" id="SignalP"/>
    </source>
</evidence>